<reference evidence="1 2" key="1">
    <citation type="journal article" date="2016" name="Nat. Commun.">
        <title>Thousands of microbial genomes shed light on interconnected biogeochemical processes in an aquifer system.</title>
        <authorList>
            <person name="Anantharaman K."/>
            <person name="Brown C.T."/>
            <person name="Hug L.A."/>
            <person name="Sharon I."/>
            <person name="Castelle C.J."/>
            <person name="Probst A.J."/>
            <person name="Thomas B.C."/>
            <person name="Singh A."/>
            <person name="Wilkins M.J."/>
            <person name="Karaoz U."/>
            <person name="Brodie E.L."/>
            <person name="Williams K.H."/>
            <person name="Hubbard S.S."/>
            <person name="Banfield J.F."/>
        </authorList>
    </citation>
    <scope>NUCLEOTIDE SEQUENCE [LARGE SCALE GENOMIC DNA]</scope>
</reference>
<accession>A0A1F7L0G6</accession>
<evidence type="ECO:0000313" key="2">
    <source>
        <dbReference type="Proteomes" id="UP000177050"/>
    </source>
</evidence>
<organism evidence="1 2">
    <name type="scientific">Candidatus Roizmanbacteria bacterium RIFOXYD1_FULL_38_12</name>
    <dbReference type="NCBI Taxonomy" id="1802093"/>
    <lineage>
        <taxon>Bacteria</taxon>
        <taxon>Candidatus Roizmaniibacteriota</taxon>
    </lineage>
</organism>
<dbReference type="EMBL" id="MGBR01000001">
    <property type="protein sequence ID" value="OGK73589.1"/>
    <property type="molecule type" value="Genomic_DNA"/>
</dbReference>
<dbReference type="AlphaFoldDB" id="A0A1F7L0G6"/>
<name>A0A1F7L0G6_9BACT</name>
<gene>
    <name evidence="1" type="ORF">A3K52_02235</name>
</gene>
<protein>
    <recommendedName>
        <fullName evidence="3">Dipeptidylpeptidase IV N-terminal domain-containing protein</fullName>
    </recommendedName>
</protein>
<dbReference type="Proteomes" id="UP000177050">
    <property type="component" value="Unassembled WGS sequence"/>
</dbReference>
<comment type="caution">
    <text evidence="1">The sequence shown here is derived from an EMBL/GenBank/DDBJ whole genome shotgun (WGS) entry which is preliminary data.</text>
</comment>
<sequence>MLFIISLGTALGLFVLLQTNKVNTRRMFSGVLPTQIIQPTKTLASPIQTSIMDSPDGTITLTMEKQQQSGLPTKYFFYTIGLQSDQKTIFNKEVDDTENLSIPYNAWSPDNKYVFLKESTPTINNYYVFASSGNPLYPDKQYINIQELFSEQVPDFAITDVTGWADSVLVVVNTVSKKQGQKVSFWFDVSSQSFIRLSTYFD</sequence>
<evidence type="ECO:0000313" key="1">
    <source>
        <dbReference type="EMBL" id="OGK73589.1"/>
    </source>
</evidence>
<evidence type="ECO:0008006" key="3">
    <source>
        <dbReference type="Google" id="ProtNLM"/>
    </source>
</evidence>
<proteinExistence type="predicted"/>